<comment type="caution">
    <text evidence="1">The sequence shown here is derived from an EMBL/GenBank/DDBJ whole genome shotgun (WGS) entry which is preliminary data.</text>
</comment>
<evidence type="ECO:0000313" key="2">
    <source>
        <dbReference type="Proteomes" id="UP000789901"/>
    </source>
</evidence>
<feature type="non-terminal residue" evidence="1">
    <location>
        <position position="1"/>
    </location>
</feature>
<keyword evidence="2" id="KW-1185">Reference proteome</keyword>
<reference evidence="1 2" key="1">
    <citation type="submission" date="2021-06" db="EMBL/GenBank/DDBJ databases">
        <authorList>
            <person name="Kallberg Y."/>
            <person name="Tangrot J."/>
            <person name="Rosling A."/>
        </authorList>
    </citation>
    <scope>NUCLEOTIDE SEQUENCE [LARGE SCALE GENOMIC DNA]</scope>
    <source>
        <strain evidence="1 2">120-4 pot B 10/14</strain>
    </source>
</reference>
<proteinExistence type="predicted"/>
<accession>A0ABN7VZP2</accession>
<protein>
    <submittedName>
        <fullName evidence="1">30561_t:CDS:1</fullName>
    </submittedName>
</protein>
<evidence type="ECO:0000313" key="1">
    <source>
        <dbReference type="EMBL" id="CAG8809221.1"/>
    </source>
</evidence>
<gene>
    <name evidence="1" type="ORF">GMARGA_LOCUS24849</name>
</gene>
<organism evidence="1 2">
    <name type="scientific">Gigaspora margarita</name>
    <dbReference type="NCBI Taxonomy" id="4874"/>
    <lineage>
        <taxon>Eukaryota</taxon>
        <taxon>Fungi</taxon>
        <taxon>Fungi incertae sedis</taxon>
        <taxon>Mucoromycota</taxon>
        <taxon>Glomeromycotina</taxon>
        <taxon>Glomeromycetes</taxon>
        <taxon>Diversisporales</taxon>
        <taxon>Gigasporaceae</taxon>
        <taxon>Gigaspora</taxon>
    </lineage>
</organism>
<name>A0ABN7VZP2_GIGMA</name>
<dbReference type="Proteomes" id="UP000789901">
    <property type="component" value="Unassembled WGS sequence"/>
</dbReference>
<dbReference type="EMBL" id="CAJVQB010026747">
    <property type="protein sequence ID" value="CAG8809221.1"/>
    <property type="molecule type" value="Genomic_DNA"/>
</dbReference>
<sequence>SKGAHAILKMYLQVSVDDSDPPGPKPTVLCADIFQESAITIQDPEVQPTRRHPNGVKNCPQSFTERDLFAFELVMRKHNSRMCSNTESESSDSS</sequence>